<dbReference type="Proteomes" id="UP001201812">
    <property type="component" value="Unassembled WGS sequence"/>
</dbReference>
<keyword evidence="3" id="KW-1185">Reference proteome</keyword>
<gene>
    <name evidence="2" type="ORF">DdX_13996</name>
</gene>
<feature type="transmembrane region" description="Helical" evidence="1">
    <location>
        <begin position="151"/>
        <end position="173"/>
    </location>
</feature>
<reference evidence="2" key="1">
    <citation type="submission" date="2022-01" db="EMBL/GenBank/DDBJ databases">
        <title>Genome Sequence Resource for Two Populations of Ditylenchus destructor, the Migratory Endoparasitic Phytonematode.</title>
        <authorList>
            <person name="Zhang H."/>
            <person name="Lin R."/>
            <person name="Xie B."/>
        </authorList>
    </citation>
    <scope>NUCLEOTIDE SEQUENCE</scope>
    <source>
        <strain evidence="2">BazhouSP</strain>
    </source>
</reference>
<feature type="transmembrane region" description="Helical" evidence="1">
    <location>
        <begin position="68"/>
        <end position="87"/>
    </location>
</feature>
<evidence type="ECO:0000256" key="1">
    <source>
        <dbReference type="SAM" id="Phobius"/>
    </source>
</evidence>
<proteinExistence type="predicted"/>
<protein>
    <submittedName>
        <fullName evidence="2">Uncharacterized protein</fullName>
    </submittedName>
</protein>
<evidence type="ECO:0000313" key="2">
    <source>
        <dbReference type="EMBL" id="KAI1704776.1"/>
    </source>
</evidence>
<feature type="transmembrane region" description="Helical" evidence="1">
    <location>
        <begin position="36"/>
        <end position="56"/>
    </location>
</feature>
<keyword evidence="1" id="KW-1133">Transmembrane helix</keyword>
<comment type="caution">
    <text evidence="2">The sequence shown here is derived from an EMBL/GenBank/DDBJ whole genome shotgun (WGS) entry which is preliminary data.</text>
</comment>
<keyword evidence="1" id="KW-0812">Transmembrane</keyword>
<sequence>MTIHAATYLYLSLRSAKVPISLGKVYTWLGNFANTAYYTLGMSVFFLALDRCLAIHLAHNFTPRIKSVLLSVHLICNPGILIIGFFVDFTRNVGGLPGYRPVGGESQTSGTTISDTVVRNTTILDVCLEFIPSIPVYIMDQLDIRTRIVEFIWYPSLPFLTQCLNVAICGIIYNKTLVRQSKKIAVASVTTTNNSSSLTVSRKTQNQR</sequence>
<accession>A0AAD4R284</accession>
<name>A0AAD4R284_9BILA</name>
<keyword evidence="1" id="KW-0472">Membrane</keyword>
<organism evidence="2 3">
    <name type="scientific">Ditylenchus destructor</name>
    <dbReference type="NCBI Taxonomy" id="166010"/>
    <lineage>
        <taxon>Eukaryota</taxon>
        <taxon>Metazoa</taxon>
        <taxon>Ecdysozoa</taxon>
        <taxon>Nematoda</taxon>
        <taxon>Chromadorea</taxon>
        <taxon>Rhabditida</taxon>
        <taxon>Tylenchina</taxon>
        <taxon>Tylenchomorpha</taxon>
        <taxon>Sphaerularioidea</taxon>
        <taxon>Anguinidae</taxon>
        <taxon>Anguininae</taxon>
        <taxon>Ditylenchus</taxon>
    </lineage>
</organism>
<dbReference type="EMBL" id="JAKKPZ010000063">
    <property type="protein sequence ID" value="KAI1704776.1"/>
    <property type="molecule type" value="Genomic_DNA"/>
</dbReference>
<evidence type="ECO:0000313" key="3">
    <source>
        <dbReference type="Proteomes" id="UP001201812"/>
    </source>
</evidence>
<dbReference type="AlphaFoldDB" id="A0AAD4R284"/>